<dbReference type="RefSeq" id="WP_334661122.1">
    <property type="nucleotide sequence ID" value="NZ_JARULZ010000002.1"/>
</dbReference>
<evidence type="ECO:0000259" key="9">
    <source>
        <dbReference type="PROSITE" id="PS50075"/>
    </source>
</evidence>
<dbReference type="Pfam" id="PF23024">
    <property type="entry name" value="AMP-dom_DIP2-like"/>
    <property type="match status" value="1"/>
</dbReference>
<comment type="similarity">
    <text evidence="2">Belongs to the ATP-dependent AMP-binding enzyme family.</text>
</comment>
<evidence type="ECO:0000256" key="4">
    <source>
        <dbReference type="ARBA" id="ARBA00022553"/>
    </source>
</evidence>
<dbReference type="PANTHER" id="PTHR22754:SF32">
    <property type="entry name" value="DISCO-INTERACTING PROTEIN 2"/>
    <property type="match status" value="1"/>
</dbReference>
<feature type="region of interest" description="Disordered" evidence="8">
    <location>
        <begin position="871"/>
        <end position="892"/>
    </location>
</feature>
<dbReference type="Gene3D" id="3.40.50.12780">
    <property type="entry name" value="N-terminal domain of ligase-like"/>
    <property type="match status" value="1"/>
</dbReference>
<dbReference type="SUPFAM" id="SSF52777">
    <property type="entry name" value="CoA-dependent acyltransferases"/>
    <property type="match status" value="2"/>
</dbReference>
<proteinExistence type="inferred from homology"/>
<dbReference type="InterPro" id="IPR023213">
    <property type="entry name" value="CAT-like_dom_sf"/>
</dbReference>
<dbReference type="CDD" id="cd19531">
    <property type="entry name" value="LCL_NRPS-like"/>
    <property type="match status" value="1"/>
</dbReference>
<dbReference type="InterPro" id="IPR025110">
    <property type="entry name" value="AMP-bd_C"/>
</dbReference>
<comment type="caution">
    <text evidence="10">The sequence shown here is derived from an EMBL/GenBank/DDBJ whole genome shotgun (WGS) entry which is preliminary data.</text>
</comment>
<evidence type="ECO:0000256" key="5">
    <source>
        <dbReference type="ARBA" id="ARBA00022598"/>
    </source>
</evidence>
<dbReference type="InterPro" id="IPR001242">
    <property type="entry name" value="Condensation_dom"/>
</dbReference>
<evidence type="ECO:0000256" key="1">
    <source>
        <dbReference type="ARBA" id="ARBA00001957"/>
    </source>
</evidence>
<feature type="region of interest" description="Disordered" evidence="8">
    <location>
        <begin position="1283"/>
        <end position="1320"/>
    </location>
</feature>
<keyword evidence="4" id="KW-0597">Phosphoprotein</keyword>
<dbReference type="InterPro" id="IPR042099">
    <property type="entry name" value="ANL_N_sf"/>
</dbReference>
<dbReference type="CDD" id="cd05931">
    <property type="entry name" value="FAAL"/>
    <property type="match status" value="1"/>
</dbReference>
<gene>
    <name evidence="10" type="ORF">QBA35_35145</name>
</gene>
<comment type="cofactor">
    <cofactor evidence="1">
        <name>pantetheine 4'-phosphate</name>
        <dbReference type="ChEBI" id="CHEBI:47942"/>
    </cofactor>
</comment>
<feature type="domain" description="Carrier" evidence="9">
    <location>
        <begin position="611"/>
        <end position="688"/>
    </location>
</feature>
<reference evidence="10" key="1">
    <citation type="submission" date="2023-04" db="EMBL/GenBank/DDBJ databases">
        <title>Genomic diversity of scab-causing Streptomyces spp. in the province of Quebec, Canada.</title>
        <authorList>
            <person name="Biessy A."/>
            <person name="Cadieux M."/>
            <person name="Ciotola M."/>
            <person name="Filion M."/>
        </authorList>
    </citation>
    <scope>NUCLEOTIDE SEQUENCE</scope>
    <source>
        <strain evidence="10">B21-115</strain>
    </source>
</reference>
<dbReference type="Gene3D" id="3.30.300.30">
    <property type="match status" value="2"/>
</dbReference>
<dbReference type="Pfam" id="PF00501">
    <property type="entry name" value="AMP-binding"/>
    <property type="match status" value="1"/>
</dbReference>
<organism evidence="10 11">
    <name type="scientific">Streptomyces bottropensis</name>
    <dbReference type="NCBI Taxonomy" id="42235"/>
    <lineage>
        <taxon>Bacteria</taxon>
        <taxon>Bacillati</taxon>
        <taxon>Actinomycetota</taxon>
        <taxon>Actinomycetes</taxon>
        <taxon>Kitasatosporales</taxon>
        <taxon>Streptomycetaceae</taxon>
        <taxon>Streptomyces</taxon>
    </lineage>
</organism>
<evidence type="ECO:0000256" key="8">
    <source>
        <dbReference type="SAM" id="MobiDB-lite"/>
    </source>
</evidence>
<dbReference type="PANTHER" id="PTHR22754">
    <property type="entry name" value="DISCO-INTERACTING PROTEIN 2 DIP2 -RELATED"/>
    <property type="match status" value="1"/>
</dbReference>
<keyword evidence="5" id="KW-0436">Ligase</keyword>
<dbReference type="SUPFAM" id="SSF56801">
    <property type="entry name" value="Acetyl-CoA synthetase-like"/>
    <property type="match status" value="2"/>
</dbReference>
<keyword evidence="11" id="KW-1185">Reference proteome</keyword>
<evidence type="ECO:0000256" key="2">
    <source>
        <dbReference type="ARBA" id="ARBA00006432"/>
    </source>
</evidence>
<dbReference type="Pfam" id="PF00668">
    <property type="entry name" value="Condensation"/>
    <property type="match status" value="1"/>
</dbReference>
<feature type="compositionally biased region" description="Low complexity" evidence="8">
    <location>
        <begin position="376"/>
        <end position="388"/>
    </location>
</feature>
<dbReference type="Gene3D" id="3.30.559.10">
    <property type="entry name" value="Chloramphenicol acetyltransferase-like domain"/>
    <property type="match status" value="1"/>
</dbReference>
<evidence type="ECO:0000256" key="7">
    <source>
        <dbReference type="ARBA" id="ARBA00023098"/>
    </source>
</evidence>
<sequence length="1425" mass="151704">MQTQVSSSARTLVDILRDRAFQTPRRTALTFLEDSGTEYDVDYAELDRRARAVAAALTERGMRGERALLLFPPGPDYVAGFLGCLYAGAVAVPQYLPSGRRGAAGVLGVAADSGAALVLSNTAARDGLWAQHPEFAESRVPWLLTDGPVDTHPHEAIARGPRPEDLAFLQYTSGSTGTPKGVMVRHENLVHNSAAISRALGTSSESRGVSWLPPYHDMGLIGGILQPLYAGFPCTLMSPMAFLRQPLRWLDAVSRHRATVSAAPDFAYLECVRRIGEEDRRTLDLSSWEQAMTGAEPVRAETLELFSRTFAPNGFRSSSFHPCYGMAETTLFVTGGSSRPEHEPVVLELDRRALELGLATEATAVAPVDGTQAADGTEGPGTTRTPTAGLDSVVRLTACGTPQSEDLVVVVDTGGGEPCAPGRVGEIWVSGPTVTSGYWGRPEQSRRDFGARLATYPEREFLRTGDLGFLLDGRLFVTGRLKDVMIVRGRNHYPQDFERTAELAHPMIQPTRSAAFSVDRNGTEQVVIVHEVARGFRSEQAQEVIEAVARAVASEHGPAPYEVVLVRRGVVPRTTSGKVRRGTCRDLWLAGELPSLARGGPGGPIDGADHRDEKPGDLPVAAVVTAALDRPAGELPADVPLVALGLDSLGAVRLAEGLRREFGDSVPHTDLLDDMTLRRLGEWAAGRPRPVEPGEAEASSGPGDEGLPGPAEPAPATRGQEWIWLLDSMGAGSAYHVVGGVHLRGPLRPDALQNSLNALVDRHEVLRTTFAPIAEGSLQATVGAAGPVPLPLVDVREHADPAERARLARQAVEELGRAPFDLRHGPLLRAVLVQEGPDTWCLGVAAHHIAVDGWSLGMLLSELGDLYREGADTAGSGSRRPRTPAPLRETTEGEAYWRATLDGASAVTLPVDRPVPRKQSWNGAALPVSLSTEQVARVKGQGARHGATPYMVLLAAFSCVLHRWTGQGDLVIGTPAAGRLRPGASGEVGMFVNTLPLRIAVAGASDFPELIGRVREACLASYPYQDVPLERIVELTTGADRAGARAPLVRVCLALQNIPLEGWEADGVSAEPFELPAPGAQFELSLHLSAGRDGGMTGHVTYATDLFEEGTVRALLDAFQALLDAALESPGTPPSRLPLLTSAAAERHHAEAEGSGFLVVDEAGRPVPHGVSGELWEAATDTSARFAPSGRLARRTSEGRPEDLGRLDRVTEIAGCRVSPDQVAALLRSCSGIAEATVEVRSGAQGPLLAVRLGAAGPVAPKVAELRAFLAERLPAAAVPSTWEWSEPHEEQPSTGTSFPPAFADGPDENPEHVEPRDETERTLADIWCDVLGLSEVSVRDDFFDLGGQSLQAARVVVRVEAAFGTAVSVDDLLRTGLTIERLAERLLEAGATAFGAQDDPDVASTLAALEELSDDEIADLLERP</sequence>
<dbReference type="InterPro" id="IPR045851">
    <property type="entry name" value="AMP-bd_C_sf"/>
</dbReference>
<dbReference type="PROSITE" id="PS50075">
    <property type="entry name" value="CARRIER"/>
    <property type="match status" value="2"/>
</dbReference>
<dbReference type="InterPro" id="IPR009081">
    <property type="entry name" value="PP-bd_ACP"/>
</dbReference>
<accession>A0ABU8AXT8</accession>
<dbReference type="InterPro" id="IPR040097">
    <property type="entry name" value="FAAL/FAAC"/>
</dbReference>
<name>A0ABU8AXT8_9ACTN</name>
<dbReference type="Pfam" id="PF00550">
    <property type="entry name" value="PP-binding"/>
    <property type="match status" value="2"/>
</dbReference>
<dbReference type="InterPro" id="IPR029058">
    <property type="entry name" value="AB_hydrolase_fold"/>
</dbReference>
<keyword evidence="3" id="KW-0596">Phosphopantetheine</keyword>
<dbReference type="Gene3D" id="1.10.1200.10">
    <property type="entry name" value="ACP-like"/>
    <property type="match status" value="1"/>
</dbReference>
<dbReference type="EMBL" id="JARULZ010000002">
    <property type="protein sequence ID" value="MEH0638469.1"/>
    <property type="molecule type" value="Genomic_DNA"/>
</dbReference>
<evidence type="ECO:0000256" key="3">
    <source>
        <dbReference type="ARBA" id="ARBA00022450"/>
    </source>
</evidence>
<evidence type="ECO:0000313" key="11">
    <source>
        <dbReference type="Proteomes" id="UP001310290"/>
    </source>
</evidence>
<dbReference type="Gene3D" id="3.40.50.1820">
    <property type="entry name" value="alpha/beta hydrolase"/>
    <property type="match status" value="1"/>
</dbReference>
<dbReference type="InterPro" id="IPR020806">
    <property type="entry name" value="PKS_PP-bd"/>
</dbReference>
<dbReference type="PROSITE" id="PS00012">
    <property type="entry name" value="PHOSPHOPANTETHEINE"/>
    <property type="match status" value="1"/>
</dbReference>
<feature type="region of interest" description="Disordered" evidence="8">
    <location>
        <begin position="683"/>
        <end position="715"/>
    </location>
</feature>
<dbReference type="InterPro" id="IPR020845">
    <property type="entry name" value="AMP-binding_CS"/>
</dbReference>
<evidence type="ECO:0000256" key="6">
    <source>
        <dbReference type="ARBA" id="ARBA00022832"/>
    </source>
</evidence>
<feature type="domain" description="Carrier" evidence="9">
    <location>
        <begin position="1315"/>
        <end position="1391"/>
    </location>
</feature>
<protein>
    <submittedName>
        <fullName evidence="10">AMP-binding protein</fullName>
    </submittedName>
</protein>
<keyword evidence="6" id="KW-0276">Fatty acid metabolism</keyword>
<dbReference type="InterPro" id="IPR006162">
    <property type="entry name" value="Ppantetheine_attach_site"/>
</dbReference>
<dbReference type="Proteomes" id="UP001310290">
    <property type="component" value="Unassembled WGS sequence"/>
</dbReference>
<dbReference type="SMART" id="SM00823">
    <property type="entry name" value="PKS_PP"/>
    <property type="match status" value="2"/>
</dbReference>
<feature type="region of interest" description="Disordered" evidence="8">
    <location>
        <begin position="365"/>
        <end position="388"/>
    </location>
</feature>
<evidence type="ECO:0000313" key="10">
    <source>
        <dbReference type="EMBL" id="MEH0638469.1"/>
    </source>
</evidence>
<feature type="compositionally biased region" description="Basic and acidic residues" evidence="8">
    <location>
        <begin position="1310"/>
        <end position="1320"/>
    </location>
</feature>
<dbReference type="PROSITE" id="PS00455">
    <property type="entry name" value="AMP_BINDING"/>
    <property type="match status" value="1"/>
</dbReference>
<dbReference type="InterPro" id="IPR000873">
    <property type="entry name" value="AMP-dep_synth/lig_dom"/>
</dbReference>
<keyword evidence="7" id="KW-0443">Lipid metabolism</keyword>
<dbReference type="InterPro" id="IPR036736">
    <property type="entry name" value="ACP-like_sf"/>
</dbReference>
<dbReference type="Gene3D" id="3.30.559.30">
    <property type="entry name" value="Nonribosomal peptide synthetase, condensation domain"/>
    <property type="match status" value="1"/>
</dbReference>
<dbReference type="SUPFAM" id="SSF47336">
    <property type="entry name" value="ACP-like"/>
    <property type="match status" value="2"/>
</dbReference>